<organism evidence="1 2">
    <name type="scientific">Arctium lappa</name>
    <name type="common">Greater burdock</name>
    <name type="synonym">Lappa major</name>
    <dbReference type="NCBI Taxonomy" id="4217"/>
    <lineage>
        <taxon>Eukaryota</taxon>
        <taxon>Viridiplantae</taxon>
        <taxon>Streptophyta</taxon>
        <taxon>Embryophyta</taxon>
        <taxon>Tracheophyta</taxon>
        <taxon>Spermatophyta</taxon>
        <taxon>Magnoliopsida</taxon>
        <taxon>eudicotyledons</taxon>
        <taxon>Gunneridae</taxon>
        <taxon>Pentapetalae</taxon>
        <taxon>asterids</taxon>
        <taxon>campanulids</taxon>
        <taxon>Asterales</taxon>
        <taxon>Asteraceae</taxon>
        <taxon>Carduoideae</taxon>
        <taxon>Cardueae</taxon>
        <taxon>Arctiinae</taxon>
        <taxon>Arctium</taxon>
    </lineage>
</organism>
<keyword evidence="2" id="KW-1185">Reference proteome</keyword>
<dbReference type="EMBL" id="CM042053">
    <property type="protein sequence ID" value="KAI3715509.1"/>
    <property type="molecule type" value="Genomic_DNA"/>
</dbReference>
<name>A0ACB9B0W2_ARCLA</name>
<proteinExistence type="predicted"/>
<comment type="caution">
    <text evidence="1">The sequence shown here is derived from an EMBL/GenBank/DDBJ whole genome shotgun (WGS) entry which is preliminary data.</text>
</comment>
<protein>
    <submittedName>
        <fullName evidence="1">Uncharacterized protein</fullName>
    </submittedName>
</protein>
<dbReference type="Proteomes" id="UP001055879">
    <property type="component" value="Linkage Group LG07"/>
</dbReference>
<evidence type="ECO:0000313" key="2">
    <source>
        <dbReference type="Proteomes" id="UP001055879"/>
    </source>
</evidence>
<reference evidence="2" key="1">
    <citation type="journal article" date="2022" name="Mol. Ecol. Resour.">
        <title>The genomes of chicory, endive, great burdock and yacon provide insights into Asteraceae palaeo-polyploidization history and plant inulin production.</title>
        <authorList>
            <person name="Fan W."/>
            <person name="Wang S."/>
            <person name="Wang H."/>
            <person name="Wang A."/>
            <person name="Jiang F."/>
            <person name="Liu H."/>
            <person name="Zhao H."/>
            <person name="Xu D."/>
            <person name="Zhang Y."/>
        </authorList>
    </citation>
    <scope>NUCLEOTIDE SEQUENCE [LARGE SCALE GENOMIC DNA]</scope>
    <source>
        <strain evidence="2">cv. Niubang</strain>
    </source>
</reference>
<evidence type="ECO:0000313" key="1">
    <source>
        <dbReference type="EMBL" id="KAI3715509.1"/>
    </source>
</evidence>
<gene>
    <name evidence="1" type="ORF">L6452_22493</name>
</gene>
<sequence length="123" mass="13673">MCSLCERFSLCEDLVSCDHHGGSCDDLAITEEDDVGFEFANHGDDSVTMEYNLNFCYVLICNLPTCFFTETIGKDLADYIGTFTAYDDRNKKLSGRNIPPSLSVSGYPQTMKKEKKVKKSGGD</sequence>
<reference evidence="1 2" key="2">
    <citation type="journal article" date="2022" name="Mol. Ecol. Resour.">
        <title>The genomes of chicory, endive, great burdock and yacon provide insights into Asteraceae paleo-polyploidization history and plant inulin production.</title>
        <authorList>
            <person name="Fan W."/>
            <person name="Wang S."/>
            <person name="Wang H."/>
            <person name="Wang A."/>
            <person name="Jiang F."/>
            <person name="Liu H."/>
            <person name="Zhao H."/>
            <person name="Xu D."/>
            <person name="Zhang Y."/>
        </authorList>
    </citation>
    <scope>NUCLEOTIDE SEQUENCE [LARGE SCALE GENOMIC DNA]</scope>
    <source>
        <strain evidence="2">cv. Niubang</strain>
    </source>
</reference>
<accession>A0ACB9B0W2</accession>